<keyword evidence="6" id="KW-0676">Redox-active center</keyword>
<evidence type="ECO:0000256" key="3">
    <source>
        <dbReference type="ARBA" id="ARBA00022729"/>
    </source>
</evidence>
<feature type="domain" description="Thioredoxin" evidence="8">
    <location>
        <begin position="27"/>
        <end position="164"/>
    </location>
</feature>
<dbReference type="PANTHER" id="PTHR13887">
    <property type="entry name" value="GLUTATHIONE S-TRANSFERASE KAPPA"/>
    <property type="match status" value="1"/>
</dbReference>
<comment type="similarity">
    <text evidence="2">Belongs to the thioredoxin family. DsbA subfamily.</text>
</comment>
<evidence type="ECO:0000313" key="10">
    <source>
        <dbReference type="Proteomes" id="UP001055460"/>
    </source>
</evidence>
<dbReference type="RefSeq" id="WP_252161607.1">
    <property type="nucleotide sequence ID" value="NZ_CP098811.1"/>
</dbReference>
<dbReference type="Pfam" id="PF13462">
    <property type="entry name" value="Thioredoxin_4"/>
    <property type="match status" value="1"/>
</dbReference>
<dbReference type="InterPro" id="IPR036249">
    <property type="entry name" value="Thioredoxin-like_sf"/>
</dbReference>
<dbReference type="Gene3D" id="3.40.30.10">
    <property type="entry name" value="Glutaredoxin"/>
    <property type="match status" value="1"/>
</dbReference>
<accession>A0A9Q9DEM5</accession>
<evidence type="ECO:0000256" key="4">
    <source>
        <dbReference type="ARBA" id="ARBA00023002"/>
    </source>
</evidence>
<evidence type="ECO:0000256" key="6">
    <source>
        <dbReference type="ARBA" id="ARBA00023284"/>
    </source>
</evidence>
<dbReference type="EMBL" id="CP098811">
    <property type="protein sequence ID" value="USJ28540.1"/>
    <property type="molecule type" value="Genomic_DNA"/>
</dbReference>
<name>A0A9Q9DEM5_ENSAD</name>
<evidence type="ECO:0000256" key="2">
    <source>
        <dbReference type="ARBA" id="ARBA00005791"/>
    </source>
</evidence>
<dbReference type="PANTHER" id="PTHR13887:SF14">
    <property type="entry name" value="DISULFIDE BOND FORMATION PROTEIN D"/>
    <property type="match status" value="1"/>
</dbReference>
<organism evidence="9 10">
    <name type="scientific">Ensifer adhaerens</name>
    <name type="common">Sinorhizobium morelense</name>
    <dbReference type="NCBI Taxonomy" id="106592"/>
    <lineage>
        <taxon>Bacteria</taxon>
        <taxon>Pseudomonadati</taxon>
        <taxon>Pseudomonadota</taxon>
        <taxon>Alphaproteobacteria</taxon>
        <taxon>Hyphomicrobiales</taxon>
        <taxon>Rhizobiaceae</taxon>
        <taxon>Sinorhizobium/Ensifer group</taxon>
        <taxon>Ensifer</taxon>
    </lineage>
</organism>
<dbReference type="AlphaFoldDB" id="A0A9Q9DEM5"/>
<sequence>MNRRVLVMLTALVAVFFFAGGVYYYADQQKKIAAAVTVEETTLVRPHSPVLGKIDAPVTIVEFFDPSCESCRAFFPVVKQILATYPEDVRVVIRYTPFHEGSDEAVRILEAARKQDKFEAVLAALMEKQPEWALHGQPDLKRAWAIAGEAGLELMGAASDSVKPEVDEVLKVDVADVKANGVEQTPTFFVNGKPLLNFSEQGLADLVKGEIVPRS</sequence>
<geneLocation type="plasmid" evidence="9 10">
    <name>pD</name>
</geneLocation>
<proteinExistence type="inferred from homology"/>
<feature type="transmembrane region" description="Helical" evidence="7">
    <location>
        <begin position="6"/>
        <end position="26"/>
    </location>
</feature>
<evidence type="ECO:0000313" key="9">
    <source>
        <dbReference type="EMBL" id="USJ28540.1"/>
    </source>
</evidence>
<keyword evidence="9" id="KW-0614">Plasmid</keyword>
<keyword evidence="3" id="KW-0732">Signal</keyword>
<keyword evidence="4" id="KW-0560">Oxidoreductase</keyword>
<dbReference type="SUPFAM" id="SSF52833">
    <property type="entry name" value="Thioredoxin-like"/>
    <property type="match status" value="1"/>
</dbReference>
<keyword evidence="7" id="KW-1133">Transmembrane helix</keyword>
<evidence type="ECO:0000256" key="7">
    <source>
        <dbReference type="SAM" id="Phobius"/>
    </source>
</evidence>
<dbReference type="InterPro" id="IPR013766">
    <property type="entry name" value="Thioredoxin_domain"/>
</dbReference>
<keyword evidence="5" id="KW-1015">Disulfide bond</keyword>
<evidence type="ECO:0000259" key="8">
    <source>
        <dbReference type="PROSITE" id="PS51352"/>
    </source>
</evidence>
<evidence type="ECO:0000256" key="5">
    <source>
        <dbReference type="ARBA" id="ARBA00023157"/>
    </source>
</evidence>
<keyword evidence="7" id="KW-0472">Membrane</keyword>
<protein>
    <submittedName>
        <fullName evidence="9">DsbA family protein</fullName>
    </submittedName>
</protein>
<dbReference type="PROSITE" id="PS51352">
    <property type="entry name" value="THIOREDOXIN_2"/>
    <property type="match status" value="1"/>
</dbReference>
<dbReference type="Proteomes" id="UP001055460">
    <property type="component" value="Plasmid pD"/>
</dbReference>
<dbReference type="InterPro" id="IPR012336">
    <property type="entry name" value="Thioredoxin-like_fold"/>
</dbReference>
<comment type="function">
    <text evidence="1">May be required for disulfide bond formation in some proteins.</text>
</comment>
<dbReference type="GO" id="GO:0016491">
    <property type="term" value="F:oxidoreductase activity"/>
    <property type="evidence" value="ECO:0007669"/>
    <property type="project" value="UniProtKB-KW"/>
</dbReference>
<gene>
    <name evidence="9" type="ORF">NE863_36065</name>
</gene>
<reference evidence="9" key="1">
    <citation type="submission" date="2022-06" db="EMBL/GenBank/DDBJ databases">
        <title>Physiological and biochemical characterization and genomic elucidation of a strain of the genus Ensifer adhaerens M8 that combines arsenic oxidation and chromium reduction.</title>
        <authorList>
            <person name="Li X."/>
            <person name="Yu c."/>
        </authorList>
    </citation>
    <scope>NUCLEOTIDE SEQUENCE</scope>
    <source>
        <strain evidence="9">M8</strain>
        <plasmid evidence="9">pD</plasmid>
    </source>
</reference>
<keyword evidence="7" id="KW-0812">Transmembrane</keyword>
<evidence type="ECO:0000256" key="1">
    <source>
        <dbReference type="ARBA" id="ARBA00003565"/>
    </source>
</evidence>